<dbReference type="Pfam" id="PF01326">
    <property type="entry name" value="PPDK_N"/>
    <property type="match status" value="1"/>
</dbReference>
<evidence type="ECO:0000256" key="1">
    <source>
        <dbReference type="SAM" id="Coils"/>
    </source>
</evidence>
<protein>
    <recommendedName>
        <fullName evidence="6">Phosphoenolpyruvate synthase</fullName>
    </recommendedName>
</protein>
<evidence type="ECO:0000313" key="4">
    <source>
        <dbReference type="EMBL" id="RQD77868.1"/>
    </source>
</evidence>
<dbReference type="PANTHER" id="PTHR43615">
    <property type="entry name" value="PHOSPHOENOLPYRUVATE SYNTHASE-RELATED"/>
    <property type="match status" value="1"/>
</dbReference>
<dbReference type="InterPro" id="IPR036637">
    <property type="entry name" value="Phosphohistidine_dom_sf"/>
</dbReference>
<dbReference type="SUPFAM" id="SSF56059">
    <property type="entry name" value="Glutathione synthetase ATP-binding domain-like"/>
    <property type="match status" value="1"/>
</dbReference>
<dbReference type="PANTHER" id="PTHR43615:SF1">
    <property type="entry name" value="PPDK_N DOMAIN-CONTAINING PROTEIN"/>
    <property type="match status" value="1"/>
</dbReference>
<dbReference type="GO" id="GO:0005524">
    <property type="term" value="F:ATP binding"/>
    <property type="evidence" value="ECO:0007669"/>
    <property type="project" value="InterPro"/>
</dbReference>
<evidence type="ECO:0008006" key="6">
    <source>
        <dbReference type="Google" id="ProtNLM"/>
    </source>
</evidence>
<reference evidence="4 5" key="1">
    <citation type="submission" date="2018-08" db="EMBL/GenBank/DDBJ databases">
        <title>The metabolism and importance of syntrophic acetate oxidation coupled to methane or sulfide production in haloalkaline environments.</title>
        <authorList>
            <person name="Timmers P.H.A."/>
            <person name="Vavourakis C.D."/>
            <person name="Sorokin D.Y."/>
            <person name="Sinninghe Damste J.S."/>
            <person name="Muyzer G."/>
            <person name="Stams A.J.M."/>
            <person name="Plugge C.M."/>
        </authorList>
    </citation>
    <scope>NUCLEOTIDE SEQUENCE [LARGE SCALE GENOMIC DNA]</scope>
    <source>
        <strain evidence="4">MSAO_Bac1</strain>
    </source>
</reference>
<name>A0A424YHZ0_9FIRM</name>
<sequence length="627" mass="71874">MSVRKEKGIELVPVPSEKQEEVTLTKREVARLLEFGERVENYFASPQDIEWSHKDGKFYMVQTRPITSLYPMPEKRNNKRDLRVFININNYSQAMPEPFTPMGEDIIRAVVEGLVTKYGQKGNQENRLWWYQVLGGRIFLDITDFMRTEKSWNKFKGEDPTDKDPITTRALLQLLERNREDIINPKESVKLARMINLRLIKLLLKTGLKYCYGMYSPAKAREKAVSLGENVIKELERESKSLKTTEDKIKFFREKASLLVTEGFGIVFYVAVSSTYLDQARKIMAQYLEDTSDLKYVEKSVPYSVTTEMGMEILELAKHYHQKGEKPRAQDEEMVKFLEKYGHRSSIELEVGVPIWREDPRYVLDLINSYIDNQNYQEALDKFNRGKVEAQEAIERIKAQLEEKGQKKKAKQVEKLLINFRNTFGGREQSKFFIRQLLTIFRGMLLEIGEELEKEGRIEDKGDVFYITRDDIKSRNDLKEKVKKNKEDYALDFNKTAPRLLTSTGESIYSASLEVSENTLVGVPVSPGVYEGKARVLKTPEEGHKLNKGDILVTQGTNPAWTPLFLKLGALVMETGGPISHGSVVAREYGVPAAAGVAVNVNSKCTKNANIFCTTFSQNKIPYLPCN</sequence>
<dbReference type="InterPro" id="IPR008279">
    <property type="entry name" value="PEP-util_enz_mobile_dom"/>
</dbReference>
<dbReference type="EMBL" id="QZAA01000050">
    <property type="protein sequence ID" value="RQD77868.1"/>
    <property type="molecule type" value="Genomic_DNA"/>
</dbReference>
<dbReference type="Pfam" id="PF00391">
    <property type="entry name" value="PEP-utilizers"/>
    <property type="match status" value="1"/>
</dbReference>
<organism evidence="4 5">
    <name type="scientific">Candidatus Syntrophonatronum acetioxidans</name>
    <dbReference type="NCBI Taxonomy" id="1795816"/>
    <lineage>
        <taxon>Bacteria</taxon>
        <taxon>Bacillati</taxon>
        <taxon>Bacillota</taxon>
        <taxon>Clostridia</taxon>
        <taxon>Eubacteriales</taxon>
        <taxon>Syntrophomonadaceae</taxon>
        <taxon>Candidatus Syntrophonatronum</taxon>
    </lineage>
</organism>
<gene>
    <name evidence="4" type="ORF">D5R97_01435</name>
</gene>
<dbReference type="Gene3D" id="3.50.30.10">
    <property type="entry name" value="Phosphohistidine domain"/>
    <property type="match status" value="1"/>
</dbReference>
<evidence type="ECO:0000259" key="2">
    <source>
        <dbReference type="Pfam" id="PF00391"/>
    </source>
</evidence>
<dbReference type="AlphaFoldDB" id="A0A424YHZ0"/>
<evidence type="ECO:0000259" key="3">
    <source>
        <dbReference type="Pfam" id="PF01326"/>
    </source>
</evidence>
<dbReference type="Proteomes" id="UP000285138">
    <property type="component" value="Unassembled WGS sequence"/>
</dbReference>
<dbReference type="Gene3D" id="3.30.470.20">
    <property type="entry name" value="ATP-grasp fold, B domain"/>
    <property type="match status" value="1"/>
</dbReference>
<feature type="coiled-coil region" evidence="1">
    <location>
        <begin position="373"/>
        <end position="414"/>
    </location>
</feature>
<dbReference type="GO" id="GO:0016301">
    <property type="term" value="F:kinase activity"/>
    <property type="evidence" value="ECO:0007669"/>
    <property type="project" value="InterPro"/>
</dbReference>
<proteinExistence type="predicted"/>
<dbReference type="InterPro" id="IPR051549">
    <property type="entry name" value="PEP_Utilizing_Enz"/>
</dbReference>
<accession>A0A424YHZ0</accession>
<feature type="domain" description="Pyruvate phosphate dikinase AMP/ATP-binding" evidence="3">
    <location>
        <begin position="5"/>
        <end position="75"/>
    </location>
</feature>
<dbReference type="InterPro" id="IPR002192">
    <property type="entry name" value="PPDK_AMP/ATP-bd"/>
</dbReference>
<evidence type="ECO:0000313" key="5">
    <source>
        <dbReference type="Proteomes" id="UP000285138"/>
    </source>
</evidence>
<feature type="domain" description="PEP-utilising enzyme mobile" evidence="2">
    <location>
        <begin position="547"/>
        <end position="599"/>
    </location>
</feature>
<keyword evidence="1" id="KW-0175">Coiled coil</keyword>
<dbReference type="SUPFAM" id="SSF52009">
    <property type="entry name" value="Phosphohistidine domain"/>
    <property type="match status" value="1"/>
</dbReference>
<comment type="caution">
    <text evidence="4">The sequence shown here is derived from an EMBL/GenBank/DDBJ whole genome shotgun (WGS) entry which is preliminary data.</text>
</comment>